<dbReference type="InterPro" id="IPR018391">
    <property type="entry name" value="PQQ_b-propeller_rpt"/>
</dbReference>
<dbReference type="AlphaFoldDB" id="A0A9Q2RX59"/>
<dbReference type="Gene3D" id="2.130.10.10">
    <property type="entry name" value="YVTN repeat-like/Quinoprotein amine dehydrogenase"/>
    <property type="match status" value="1"/>
</dbReference>
<dbReference type="Pfam" id="PF13360">
    <property type="entry name" value="PQQ_2"/>
    <property type="match status" value="2"/>
</dbReference>
<dbReference type="InterPro" id="IPR011047">
    <property type="entry name" value="Quinoprotein_ADH-like_sf"/>
</dbReference>
<name>A0A9Q2RX59_9RHOB</name>
<evidence type="ECO:0000259" key="2">
    <source>
        <dbReference type="Pfam" id="PF13360"/>
    </source>
</evidence>
<accession>A0A9Q2RX59</accession>
<dbReference type="SMART" id="SM00564">
    <property type="entry name" value="PQQ"/>
    <property type="match status" value="5"/>
</dbReference>
<gene>
    <name evidence="3" type="ORF">JQX14_09575</name>
</gene>
<dbReference type="PANTHER" id="PTHR34512">
    <property type="entry name" value="CELL SURFACE PROTEIN"/>
    <property type="match status" value="1"/>
</dbReference>
<dbReference type="InterPro" id="IPR002372">
    <property type="entry name" value="PQQ_rpt_dom"/>
</dbReference>
<dbReference type="EMBL" id="JAFBWN010000005">
    <property type="protein sequence ID" value="MBM2354789.1"/>
    <property type="molecule type" value="Genomic_DNA"/>
</dbReference>
<evidence type="ECO:0000256" key="1">
    <source>
        <dbReference type="SAM" id="SignalP"/>
    </source>
</evidence>
<organism evidence="3 4">
    <name type="scientific">Pseudosulfitobacter pseudonitzschiae</name>
    <dbReference type="NCBI Taxonomy" id="1402135"/>
    <lineage>
        <taxon>Bacteria</taxon>
        <taxon>Pseudomonadati</taxon>
        <taxon>Pseudomonadota</taxon>
        <taxon>Alphaproteobacteria</taxon>
        <taxon>Rhodobacterales</taxon>
        <taxon>Roseobacteraceae</taxon>
        <taxon>Pseudosulfitobacter</taxon>
    </lineage>
</organism>
<comment type="caution">
    <text evidence="3">The sequence shown here is derived from an EMBL/GenBank/DDBJ whole genome shotgun (WGS) entry which is preliminary data.</text>
</comment>
<keyword evidence="1" id="KW-0732">Signal</keyword>
<dbReference type="Proteomes" id="UP000809337">
    <property type="component" value="Unassembled WGS sequence"/>
</dbReference>
<proteinExistence type="predicted"/>
<dbReference type="RefSeq" id="WP_231033814.1">
    <property type="nucleotide sequence ID" value="NZ_JAJNGX010000005.1"/>
</dbReference>
<evidence type="ECO:0000313" key="4">
    <source>
        <dbReference type="Proteomes" id="UP000809337"/>
    </source>
</evidence>
<dbReference type="PANTHER" id="PTHR34512:SF30">
    <property type="entry name" value="OUTER MEMBRANE PROTEIN ASSEMBLY FACTOR BAMB"/>
    <property type="match status" value="1"/>
</dbReference>
<dbReference type="PROSITE" id="PS51257">
    <property type="entry name" value="PROKAR_LIPOPROTEIN"/>
    <property type="match status" value="1"/>
</dbReference>
<dbReference type="SUPFAM" id="SSF50998">
    <property type="entry name" value="Quinoprotein alcohol dehydrogenase-like"/>
    <property type="match status" value="1"/>
</dbReference>
<feature type="domain" description="Pyrrolo-quinoline quinone repeat" evidence="2">
    <location>
        <begin position="132"/>
        <end position="366"/>
    </location>
</feature>
<feature type="signal peptide" evidence="1">
    <location>
        <begin position="1"/>
        <end position="25"/>
    </location>
</feature>
<dbReference type="InterPro" id="IPR015943">
    <property type="entry name" value="WD40/YVTN_repeat-like_dom_sf"/>
</dbReference>
<evidence type="ECO:0000313" key="3">
    <source>
        <dbReference type="EMBL" id="MBM2354789.1"/>
    </source>
</evidence>
<feature type="domain" description="Pyrrolo-quinoline quinone repeat" evidence="2">
    <location>
        <begin position="389"/>
        <end position="449"/>
    </location>
</feature>
<protein>
    <submittedName>
        <fullName evidence="3">PQQ-binding-like beta-propeller repeat protein</fullName>
    </submittedName>
</protein>
<sequence length="450" mass="46679">MKSNPLFAARLPLALALGGSLILSACTEPEVILAGKREPVRSVLQNPDPEDLVVDVAPENTTRAVSFPAPKANASWTHSIGTPAYRTINPALSAAPQRVWSANIGQGDSRRQRITADPVVDAGRIFTLDSGSTVTATSTSGATLWQADVRPARDDAGTATGGGLAVKDGTLYVSSGYGVLTALDVTNGGVRWTQQLDATGSGAPTVYGDLVYLMAGDDTGWAVETATGRVRWQVAGPASVSNILGAPAPALTDELAIFAFGSGEMQAVFRQGGLSRWDASVLGERRGRALSKVDDITGAPVVVGNTVYAGSQAGRMVAVNAVSGMREWTANDGAIDTMYPIGNSVFALTDRNELVRLDASDGTRVWGVRLPNYVKDRPKKIAEVYAHNGPVVAGGLVRVASSDGLLRSFDPVSGALVGTAEIPGGGITAPVVAGGTLYVVSRNGQLHAFR</sequence>
<feature type="chain" id="PRO_5040328206" evidence="1">
    <location>
        <begin position="26"/>
        <end position="450"/>
    </location>
</feature>
<reference evidence="3" key="1">
    <citation type="submission" date="2021-01" db="EMBL/GenBank/DDBJ databases">
        <title>Diatom-associated Roseobacters Show Island Model of Population Structure.</title>
        <authorList>
            <person name="Qu L."/>
            <person name="Feng X."/>
            <person name="Chen Y."/>
            <person name="Li L."/>
            <person name="Wang X."/>
            <person name="Hu Z."/>
            <person name="Wang H."/>
            <person name="Luo H."/>
        </authorList>
    </citation>
    <scope>NUCLEOTIDE SEQUENCE</scope>
    <source>
        <strain evidence="3">SM26-45</strain>
    </source>
</reference>